<dbReference type="AlphaFoldDB" id="A0A844F873"/>
<dbReference type="RefSeq" id="WP_004604908.1">
    <property type="nucleotide sequence ID" value="NZ_AP024846.1"/>
</dbReference>
<reference evidence="1 2" key="1">
    <citation type="submission" date="2019-08" db="EMBL/GenBank/DDBJ databases">
        <title>In-depth cultivation of the pig gut microbiome towards novel bacterial diversity and tailored functional studies.</title>
        <authorList>
            <person name="Wylensek D."/>
            <person name="Hitch T.C.A."/>
            <person name="Clavel T."/>
        </authorList>
    </citation>
    <scope>NUCLEOTIDE SEQUENCE [LARGE SCALE GENOMIC DNA]</scope>
    <source>
        <strain evidence="1 2">BL-389-WT-3D</strain>
    </source>
</reference>
<dbReference type="GeneID" id="62696222"/>
<organism evidence="1 2">
    <name type="scientific">Clostridium scindens (strain JCM 10418 / VPI 12708)</name>
    <dbReference type="NCBI Taxonomy" id="29347"/>
    <lineage>
        <taxon>Bacteria</taxon>
        <taxon>Bacillati</taxon>
        <taxon>Bacillota</taxon>
        <taxon>Clostridia</taxon>
        <taxon>Lachnospirales</taxon>
        <taxon>Lachnospiraceae</taxon>
    </lineage>
</organism>
<evidence type="ECO:0000313" key="1">
    <source>
        <dbReference type="EMBL" id="MSS41993.1"/>
    </source>
</evidence>
<gene>
    <name evidence="1" type="ORF">FYJ37_17240</name>
</gene>
<dbReference type="PANTHER" id="PTHR43649">
    <property type="entry name" value="ARABINOSE-BINDING PROTEIN-RELATED"/>
    <property type="match status" value="1"/>
</dbReference>
<dbReference type="SUPFAM" id="SSF53850">
    <property type="entry name" value="Periplasmic binding protein-like II"/>
    <property type="match status" value="1"/>
</dbReference>
<dbReference type="InterPro" id="IPR006059">
    <property type="entry name" value="SBP"/>
</dbReference>
<name>A0A844F873_CLOSV</name>
<dbReference type="InterPro" id="IPR050490">
    <property type="entry name" value="Bact_solute-bd_prot1"/>
</dbReference>
<dbReference type="Gene3D" id="3.40.190.10">
    <property type="entry name" value="Periplasmic binding protein-like II"/>
    <property type="match status" value="1"/>
</dbReference>
<sequence>MKKMGKRIMAVCIVIVMMLSLVACGGSKSEKGSAKDENTLTVWAWDSQFNLYAMEEAAKIYQQKNPDFKLETTEITWDDLQTKLGTIIGSGDFSQLPDICLMQDYAYQKYVTIYDGLFQDITDCGIDFSQFAEGKLTASVVDGKNYGVPFDNGADVAIYRTDILEEAGYTIEDLTDIDWDRFIEIGEDVYEKTGYSLLSVQTGGSDLIYQMMQSAGKSTWNEDGTPNIANNADLKQCLEIYKEMADKHVMDVRNSWDEYVATFTSGKTAGVINGCWIMVQLQSAEDLSGKWAITNIPSLPGVEGATNYTNQGGSTWAITSNCQNVELATDFLGSTFAGSTELYDTILPGAGAISTWLPASESEVYAEPQEYYGGQAVYKLIAEFASKVPTVDLGVYYTEANTALATVVGNILGGADIDSELKTAQDDVEFNMRQ</sequence>
<dbReference type="Proteomes" id="UP000462363">
    <property type="component" value="Unassembled WGS sequence"/>
</dbReference>
<dbReference type="PANTHER" id="PTHR43649:SF32">
    <property type="entry name" value="SUGAR BINDING SECRETED PROTEIN"/>
    <property type="match status" value="1"/>
</dbReference>
<accession>A0A844F873</accession>
<proteinExistence type="predicted"/>
<dbReference type="PROSITE" id="PS51257">
    <property type="entry name" value="PROKAR_LIPOPROTEIN"/>
    <property type="match status" value="1"/>
</dbReference>
<comment type="caution">
    <text evidence="1">The sequence shown here is derived from an EMBL/GenBank/DDBJ whole genome shotgun (WGS) entry which is preliminary data.</text>
</comment>
<dbReference type="EMBL" id="VUMB01000068">
    <property type="protein sequence ID" value="MSS41993.1"/>
    <property type="molecule type" value="Genomic_DNA"/>
</dbReference>
<protein>
    <submittedName>
        <fullName evidence="1">Extracellular solute-binding protein</fullName>
    </submittedName>
</protein>
<dbReference type="Pfam" id="PF13416">
    <property type="entry name" value="SBP_bac_8"/>
    <property type="match status" value="1"/>
</dbReference>
<evidence type="ECO:0000313" key="2">
    <source>
        <dbReference type="Proteomes" id="UP000462363"/>
    </source>
</evidence>